<name>U5L9A3_9BACI</name>
<keyword evidence="2" id="KW-1185">Reference proteome</keyword>
<dbReference type="AlphaFoldDB" id="U5L9A3"/>
<dbReference type="PATRIC" id="fig|1367477.3.peg.1300"/>
<reference evidence="1 2" key="1">
    <citation type="submission" date="2013-07" db="EMBL/GenBank/DDBJ databases">
        <title>Complete genome sequence of Bacillus infantis NRRL B-14911 that has potential to induce cardiac disease by antigenic mimicry.</title>
        <authorList>
            <person name="Massilamany C."/>
            <person name="Smith T.P.L."/>
            <person name="Loy J.D."/>
            <person name="Barletta R."/>
            <person name="Reddy J."/>
        </authorList>
    </citation>
    <scope>NUCLEOTIDE SEQUENCE [LARGE SCALE GENOMIC DNA]</scope>
    <source>
        <strain evidence="1 2">NRRL B-14911</strain>
    </source>
</reference>
<organism evidence="1 2">
    <name type="scientific">Bacillus infantis NRRL B-14911</name>
    <dbReference type="NCBI Taxonomy" id="1367477"/>
    <lineage>
        <taxon>Bacteria</taxon>
        <taxon>Bacillati</taxon>
        <taxon>Bacillota</taxon>
        <taxon>Bacilli</taxon>
        <taxon>Bacillales</taxon>
        <taxon>Bacillaceae</taxon>
        <taxon>Bacillus</taxon>
    </lineage>
</organism>
<dbReference type="KEGG" id="bif:N288_06900"/>
<dbReference type="STRING" id="1367477.N288_06900"/>
<evidence type="ECO:0000313" key="2">
    <source>
        <dbReference type="Proteomes" id="UP000017805"/>
    </source>
</evidence>
<dbReference type="EMBL" id="CP006643">
    <property type="protein sequence ID" value="AGX03311.1"/>
    <property type="molecule type" value="Genomic_DNA"/>
</dbReference>
<dbReference type="Proteomes" id="UP000017805">
    <property type="component" value="Chromosome"/>
</dbReference>
<evidence type="ECO:0000313" key="1">
    <source>
        <dbReference type="EMBL" id="AGX03311.1"/>
    </source>
</evidence>
<dbReference type="HOGENOM" id="CLU_3324470_0_0_9"/>
<gene>
    <name evidence="1" type="ORF">N288_06900</name>
</gene>
<protein>
    <submittedName>
        <fullName evidence="1">Uncharacterized protein</fullName>
    </submittedName>
</protein>
<proteinExistence type="predicted"/>
<accession>U5L9A3</accession>
<sequence length="38" mass="4410">MIWSLFYKSGLFYFSSRMPALLHSSRSFSSSFPGRDES</sequence>